<gene>
    <name evidence="1" type="ORF">F511_32389</name>
</gene>
<keyword evidence="2" id="KW-1185">Reference proteome</keyword>
<organism evidence="1 2">
    <name type="scientific">Dorcoceras hygrometricum</name>
    <dbReference type="NCBI Taxonomy" id="472368"/>
    <lineage>
        <taxon>Eukaryota</taxon>
        <taxon>Viridiplantae</taxon>
        <taxon>Streptophyta</taxon>
        <taxon>Embryophyta</taxon>
        <taxon>Tracheophyta</taxon>
        <taxon>Spermatophyta</taxon>
        <taxon>Magnoliopsida</taxon>
        <taxon>eudicotyledons</taxon>
        <taxon>Gunneridae</taxon>
        <taxon>Pentapetalae</taxon>
        <taxon>asterids</taxon>
        <taxon>lamiids</taxon>
        <taxon>Lamiales</taxon>
        <taxon>Gesneriaceae</taxon>
        <taxon>Didymocarpoideae</taxon>
        <taxon>Trichosporeae</taxon>
        <taxon>Loxocarpinae</taxon>
        <taxon>Dorcoceras</taxon>
    </lineage>
</organism>
<evidence type="ECO:0000313" key="1">
    <source>
        <dbReference type="EMBL" id="KZV42307.1"/>
    </source>
</evidence>
<sequence length="448" mass="50123">MVWTAAYFSKLFSFPTSSGSLSITLLMQGQLGLSAVDFIDFLQTKSFDDLTPAPKPHVGSFDQLWIAAHPRFKDETRESVFDILLTACIHHRFLIVDCIGARPSVVAKAKVGWSFEVYNPALVARQFGFLQVIPHTAFYYPLYITHLASEIELGRFSRATVELLSFVPSLFLNPARAPSLEDECSFQLWWALKFASLVPTFCYPPAKGKKSVASAGNSVEPSSIEVKSKKRKVLSAPPRPIQRSSGRLYSTRSSSRLVSKFSNTDDDPVDLVSSPIAIGDGDDDNDGDDAITPPDPLLFMRMCLWVITPSRSKMLLVRCIPSMESISFAKAAVHNFLELDLHQLGESQRLAMISAISILRASPEFISEYPLLDSVAIIFSDSDAAQTLSNSSLSKLEDFRSKRRRVEEMEQEGLHVRAQIKERTDLRASEEKQGECLLKWEQLRRLFS</sequence>
<accession>A0A2Z7C6H1</accession>
<dbReference type="EMBL" id="KQ999169">
    <property type="protein sequence ID" value="KZV42307.1"/>
    <property type="molecule type" value="Genomic_DNA"/>
</dbReference>
<protein>
    <submittedName>
        <fullName evidence="1">Uncharacterized protein</fullName>
    </submittedName>
</protein>
<dbReference type="Proteomes" id="UP000250235">
    <property type="component" value="Unassembled WGS sequence"/>
</dbReference>
<proteinExistence type="predicted"/>
<reference evidence="1 2" key="1">
    <citation type="journal article" date="2015" name="Proc. Natl. Acad. Sci. U.S.A.">
        <title>The resurrection genome of Boea hygrometrica: A blueprint for survival of dehydration.</title>
        <authorList>
            <person name="Xiao L."/>
            <person name="Yang G."/>
            <person name="Zhang L."/>
            <person name="Yang X."/>
            <person name="Zhao S."/>
            <person name="Ji Z."/>
            <person name="Zhou Q."/>
            <person name="Hu M."/>
            <person name="Wang Y."/>
            <person name="Chen M."/>
            <person name="Xu Y."/>
            <person name="Jin H."/>
            <person name="Xiao X."/>
            <person name="Hu G."/>
            <person name="Bao F."/>
            <person name="Hu Y."/>
            <person name="Wan P."/>
            <person name="Li L."/>
            <person name="Deng X."/>
            <person name="Kuang T."/>
            <person name="Xiang C."/>
            <person name="Zhu J.K."/>
            <person name="Oliver M.J."/>
            <person name="He Y."/>
        </authorList>
    </citation>
    <scope>NUCLEOTIDE SEQUENCE [LARGE SCALE GENOMIC DNA]</scope>
    <source>
        <strain evidence="2">cv. XS01</strain>
    </source>
</reference>
<evidence type="ECO:0000313" key="2">
    <source>
        <dbReference type="Proteomes" id="UP000250235"/>
    </source>
</evidence>
<dbReference type="AlphaFoldDB" id="A0A2Z7C6H1"/>
<name>A0A2Z7C6H1_9LAMI</name>